<dbReference type="EMBL" id="LT629757">
    <property type="protein sequence ID" value="SDS92060.1"/>
    <property type="molecule type" value="Genomic_DNA"/>
</dbReference>
<dbReference type="GO" id="GO:0004175">
    <property type="term" value="F:endopeptidase activity"/>
    <property type="evidence" value="ECO:0007669"/>
    <property type="project" value="UniProtKB-ARBA"/>
</dbReference>
<keyword evidence="1" id="KW-0812">Transmembrane</keyword>
<dbReference type="InterPro" id="IPR003675">
    <property type="entry name" value="Rce1/LyrA-like_dom"/>
</dbReference>
<accession>A0A1H1W5S6</accession>
<evidence type="ECO:0000256" key="1">
    <source>
        <dbReference type="SAM" id="Phobius"/>
    </source>
</evidence>
<evidence type="ECO:0000313" key="4">
    <source>
        <dbReference type="Proteomes" id="UP000198859"/>
    </source>
</evidence>
<dbReference type="OrthoDB" id="4407663at2"/>
<dbReference type="STRING" id="642780.SAMN04488570_3038"/>
<feature type="transmembrane region" description="Helical" evidence="1">
    <location>
        <begin position="64"/>
        <end position="86"/>
    </location>
</feature>
<dbReference type="GO" id="GO:0080120">
    <property type="term" value="P:CAAX-box protein maturation"/>
    <property type="evidence" value="ECO:0007669"/>
    <property type="project" value="UniProtKB-ARBA"/>
</dbReference>
<feature type="transmembrane region" description="Helical" evidence="1">
    <location>
        <begin position="225"/>
        <end position="245"/>
    </location>
</feature>
<dbReference type="Pfam" id="PF02517">
    <property type="entry name" value="Rce1-like"/>
    <property type="match status" value="1"/>
</dbReference>
<feature type="transmembrane region" description="Helical" evidence="1">
    <location>
        <begin position="34"/>
        <end position="52"/>
    </location>
</feature>
<keyword evidence="1" id="KW-0472">Membrane</keyword>
<organism evidence="3 4">
    <name type="scientific">Nocardioides scoriae</name>
    <dbReference type="NCBI Taxonomy" id="642780"/>
    <lineage>
        <taxon>Bacteria</taxon>
        <taxon>Bacillati</taxon>
        <taxon>Actinomycetota</taxon>
        <taxon>Actinomycetes</taxon>
        <taxon>Propionibacteriales</taxon>
        <taxon>Nocardioidaceae</taxon>
        <taxon>Nocardioides</taxon>
    </lineage>
</organism>
<keyword evidence="1" id="KW-1133">Transmembrane helix</keyword>
<evidence type="ECO:0000313" key="3">
    <source>
        <dbReference type="EMBL" id="SDS92060.1"/>
    </source>
</evidence>
<gene>
    <name evidence="3" type="ORF">SAMN04488570_3038</name>
</gene>
<sequence>MRSVRGLRTTLRSSLWDMTPRDHRQSDHEFRRRQVVSVVVVLVGAVVLGYTLGFIEPTDSNRFYAATAVLAGVWAVGAFASGPLHLGRIGTPAEPDLTAPRPVVQPFLLGAALAGVFVAGAFLIRAVPFLDDHLTPFIQTVLEYAQEGNGWILLVVTVLNGIAEELFFRGAMYAAIRKHQVAITTVAYTVATLATGNVMLGFAAIVLGLIVGLQRRATGGILAPIITHLTWSVTMLYALPAIFLGSPT</sequence>
<dbReference type="AlphaFoldDB" id="A0A1H1W5S6"/>
<name>A0A1H1W5S6_9ACTN</name>
<proteinExistence type="predicted"/>
<dbReference type="RefSeq" id="WP_091731325.1">
    <property type="nucleotide sequence ID" value="NZ_LT629757.1"/>
</dbReference>
<feature type="domain" description="CAAX prenyl protease 2/Lysostaphin resistance protein A-like" evidence="2">
    <location>
        <begin position="151"/>
        <end position="233"/>
    </location>
</feature>
<feature type="transmembrane region" description="Helical" evidence="1">
    <location>
        <begin position="180"/>
        <end position="213"/>
    </location>
</feature>
<protein>
    <recommendedName>
        <fullName evidence="2">CAAX prenyl protease 2/Lysostaphin resistance protein A-like domain-containing protein</fullName>
    </recommendedName>
</protein>
<reference evidence="4" key="1">
    <citation type="submission" date="2016-10" db="EMBL/GenBank/DDBJ databases">
        <authorList>
            <person name="Varghese N."/>
            <person name="Submissions S."/>
        </authorList>
    </citation>
    <scope>NUCLEOTIDE SEQUENCE [LARGE SCALE GENOMIC DNA]</scope>
    <source>
        <strain evidence="4">DSM 22127</strain>
    </source>
</reference>
<feature type="transmembrane region" description="Helical" evidence="1">
    <location>
        <begin position="150"/>
        <end position="168"/>
    </location>
</feature>
<feature type="transmembrane region" description="Helical" evidence="1">
    <location>
        <begin position="107"/>
        <end position="130"/>
    </location>
</feature>
<dbReference type="Proteomes" id="UP000198859">
    <property type="component" value="Chromosome I"/>
</dbReference>
<keyword evidence="4" id="KW-1185">Reference proteome</keyword>
<evidence type="ECO:0000259" key="2">
    <source>
        <dbReference type="Pfam" id="PF02517"/>
    </source>
</evidence>